<reference evidence="1 2" key="1">
    <citation type="submission" date="2020-08" db="EMBL/GenBank/DDBJ databases">
        <title>Genomic Encyclopedia of Type Strains, Phase IV (KMG-IV): sequencing the most valuable type-strain genomes for metagenomic binning, comparative biology and taxonomic classification.</title>
        <authorList>
            <person name="Goeker M."/>
        </authorList>
    </citation>
    <scope>NUCLEOTIDE SEQUENCE [LARGE SCALE GENOMIC DNA]</scope>
    <source>
        <strain evidence="1 2">DSM 25079</strain>
    </source>
</reference>
<dbReference type="InterPro" id="IPR007460">
    <property type="entry name" value="BrnT_toxin"/>
</dbReference>
<keyword evidence="2" id="KW-1185">Reference proteome</keyword>
<dbReference type="Gene3D" id="3.10.450.530">
    <property type="entry name" value="Ribonuclease toxin, BrnT, of type II toxin-antitoxin system"/>
    <property type="match status" value="1"/>
</dbReference>
<evidence type="ECO:0008006" key="3">
    <source>
        <dbReference type="Google" id="ProtNLM"/>
    </source>
</evidence>
<comment type="caution">
    <text evidence="1">The sequence shown here is derived from an EMBL/GenBank/DDBJ whole genome shotgun (WGS) entry which is preliminary data.</text>
</comment>
<accession>A0A7W9AIH6</accession>
<protein>
    <recommendedName>
        <fullName evidence="3">BrnT family toxin</fullName>
    </recommendedName>
</protein>
<organism evidence="1 2">
    <name type="scientific">Sphingobium boeckii</name>
    <dbReference type="NCBI Taxonomy" id="1082345"/>
    <lineage>
        <taxon>Bacteria</taxon>
        <taxon>Pseudomonadati</taxon>
        <taxon>Pseudomonadota</taxon>
        <taxon>Alphaproteobacteria</taxon>
        <taxon>Sphingomonadales</taxon>
        <taxon>Sphingomonadaceae</taxon>
        <taxon>Sphingobium</taxon>
    </lineage>
</organism>
<dbReference type="AlphaFoldDB" id="A0A7W9AIH6"/>
<dbReference type="InterPro" id="IPR038573">
    <property type="entry name" value="BrnT_sf"/>
</dbReference>
<sequence length="90" mass="10488">MFVYDPAKSATNKVKHGVDFEEAQALWDDPYAIEVPSVQSVMEPRWLVIGAMSARLWTAIITRRDDTIRIISVRRARDYEEKAYERSQQN</sequence>
<dbReference type="Proteomes" id="UP000549617">
    <property type="component" value="Unassembled WGS sequence"/>
</dbReference>
<evidence type="ECO:0000313" key="1">
    <source>
        <dbReference type="EMBL" id="MBB5686188.1"/>
    </source>
</evidence>
<gene>
    <name evidence="1" type="ORF">FHS49_002204</name>
</gene>
<evidence type="ECO:0000313" key="2">
    <source>
        <dbReference type="Proteomes" id="UP000549617"/>
    </source>
</evidence>
<proteinExistence type="predicted"/>
<name>A0A7W9AIH6_9SPHN</name>
<dbReference type="RefSeq" id="WP_184018300.1">
    <property type="nucleotide sequence ID" value="NZ_JACIJC010000003.1"/>
</dbReference>
<dbReference type="Pfam" id="PF04365">
    <property type="entry name" value="BrnT_toxin"/>
    <property type="match status" value="1"/>
</dbReference>
<dbReference type="EMBL" id="JACIJC010000003">
    <property type="protein sequence ID" value="MBB5686188.1"/>
    <property type="molecule type" value="Genomic_DNA"/>
</dbReference>